<evidence type="ECO:0000256" key="1">
    <source>
        <dbReference type="SAM" id="MobiDB-lite"/>
    </source>
</evidence>
<feature type="region of interest" description="Disordered" evidence="1">
    <location>
        <begin position="57"/>
        <end position="99"/>
    </location>
</feature>
<keyword evidence="3" id="KW-1185">Reference proteome</keyword>
<comment type="caution">
    <text evidence="2">The sequence shown here is derived from an EMBL/GenBank/DDBJ whole genome shotgun (WGS) entry which is preliminary data.</text>
</comment>
<name>A0A5B7HCB4_PORTR</name>
<feature type="compositionally biased region" description="Pro residues" evidence="1">
    <location>
        <begin position="59"/>
        <end position="68"/>
    </location>
</feature>
<dbReference type="Proteomes" id="UP000324222">
    <property type="component" value="Unassembled WGS sequence"/>
</dbReference>
<evidence type="ECO:0000313" key="2">
    <source>
        <dbReference type="EMBL" id="MPC69920.1"/>
    </source>
</evidence>
<evidence type="ECO:0000313" key="3">
    <source>
        <dbReference type="Proteomes" id="UP000324222"/>
    </source>
</evidence>
<reference evidence="2 3" key="1">
    <citation type="submission" date="2019-05" db="EMBL/GenBank/DDBJ databases">
        <title>Another draft genome of Portunus trituberculatus and its Hox gene families provides insights of decapod evolution.</title>
        <authorList>
            <person name="Jeong J.-H."/>
            <person name="Song I."/>
            <person name="Kim S."/>
            <person name="Choi T."/>
            <person name="Kim D."/>
            <person name="Ryu S."/>
            <person name="Kim W."/>
        </authorList>
    </citation>
    <scope>NUCLEOTIDE SEQUENCE [LARGE SCALE GENOMIC DNA]</scope>
    <source>
        <tissue evidence="2">Muscle</tissue>
    </source>
</reference>
<gene>
    <name evidence="2" type="ORF">E2C01_064153</name>
</gene>
<organism evidence="2 3">
    <name type="scientific">Portunus trituberculatus</name>
    <name type="common">Swimming crab</name>
    <name type="synonym">Neptunus trituberculatus</name>
    <dbReference type="NCBI Taxonomy" id="210409"/>
    <lineage>
        <taxon>Eukaryota</taxon>
        <taxon>Metazoa</taxon>
        <taxon>Ecdysozoa</taxon>
        <taxon>Arthropoda</taxon>
        <taxon>Crustacea</taxon>
        <taxon>Multicrustacea</taxon>
        <taxon>Malacostraca</taxon>
        <taxon>Eumalacostraca</taxon>
        <taxon>Eucarida</taxon>
        <taxon>Decapoda</taxon>
        <taxon>Pleocyemata</taxon>
        <taxon>Brachyura</taxon>
        <taxon>Eubrachyura</taxon>
        <taxon>Portunoidea</taxon>
        <taxon>Portunidae</taxon>
        <taxon>Portuninae</taxon>
        <taxon>Portunus</taxon>
    </lineage>
</organism>
<dbReference type="EMBL" id="VSRR010030214">
    <property type="protein sequence ID" value="MPC69920.1"/>
    <property type="molecule type" value="Genomic_DNA"/>
</dbReference>
<sequence length="99" mass="10661">MAANDAYFLFLPPIGSTKRIYGRLHHHLLTPHITNLPPNITSSHSAITHASVSINTLFPPSPTLPPSPTTSNSPFSRRQGSRRRPSLTLSQAGASGKLP</sequence>
<dbReference type="AlphaFoldDB" id="A0A5B7HCB4"/>
<accession>A0A5B7HCB4</accession>
<protein>
    <submittedName>
        <fullName evidence="2">Uncharacterized protein</fullName>
    </submittedName>
</protein>
<proteinExistence type="predicted"/>